<proteinExistence type="predicted"/>
<organism evidence="1">
    <name type="scientific">Anguilla anguilla</name>
    <name type="common">European freshwater eel</name>
    <name type="synonym">Muraena anguilla</name>
    <dbReference type="NCBI Taxonomy" id="7936"/>
    <lineage>
        <taxon>Eukaryota</taxon>
        <taxon>Metazoa</taxon>
        <taxon>Chordata</taxon>
        <taxon>Craniata</taxon>
        <taxon>Vertebrata</taxon>
        <taxon>Euteleostomi</taxon>
        <taxon>Actinopterygii</taxon>
        <taxon>Neopterygii</taxon>
        <taxon>Teleostei</taxon>
        <taxon>Anguilliformes</taxon>
        <taxon>Anguillidae</taxon>
        <taxon>Anguilla</taxon>
    </lineage>
</organism>
<name>A0A0E9RP04_ANGAN</name>
<reference evidence="1" key="2">
    <citation type="journal article" date="2015" name="Fish Shellfish Immunol.">
        <title>Early steps in the European eel (Anguilla anguilla)-Vibrio vulnificus interaction in the gills: Role of the RtxA13 toxin.</title>
        <authorList>
            <person name="Callol A."/>
            <person name="Pajuelo D."/>
            <person name="Ebbesson L."/>
            <person name="Teles M."/>
            <person name="MacKenzie S."/>
            <person name="Amaro C."/>
        </authorList>
    </citation>
    <scope>NUCLEOTIDE SEQUENCE</scope>
</reference>
<evidence type="ECO:0000313" key="1">
    <source>
        <dbReference type="EMBL" id="JAH30150.1"/>
    </source>
</evidence>
<protein>
    <submittedName>
        <fullName evidence="1">Uncharacterized protein</fullName>
    </submittedName>
</protein>
<dbReference type="AlphaFoldDB" id="A0A0E9RP04"/>
<dbReference type="EMBL" id="GBXM01078427">
    <property type="protein sequence ID" value="JAH30150.1"/>
    <property type="molecule type" value="Transcribed_RNA"/>
</dbReference>
<sequence length="43" mass="4856">MCGEPYDEKQPLCIAQVGAKRIGGDSMEGSIFLQYIQYTHTYL</sequence>
<accession>A0A0E9RP04</accession>
<reference evidence="1" key="1">
    <citation type="submission" date="2014-11" db="EMBL/GenBank/DDBJ databases">
        <authorList>
            <person name="Amaro Gonzalez C."/>
        </authorList>
    </citation>
    <scope>NUCLEOTIDE SEQUENCE</scope>
</reference>